<dbReference type="EMBL" id="PETJ01000064">
    <property type="protein sequence ID" value="PIV64901.1"/>
    <property type="molecule type" value="Genomic_DNA"/>
</dbReference>
<proteinExistence type="predicted"/>
<dbReference type="Pfam" id="PF20803">
    <property type="entry name" value="PaaX_M"/>
    <property type="match status" value="1"/>
</dbReference>
<dbReference type="SUPFAM" id="SSF46785">
    <property type="entry name" value="Winged helix' DNA-binding domain"/>
    <property type="match status" value="1"/>
</dbReference>
<evidence type="ECO:0000313" key="3">
    <source>
        <dbReference type="Proteomes" id="UP000230766"/>
    </source>
</evidence>
<sequence>MSLIDDLLIILTDYSGGYRLMRKRLMGMEVPQPDKIDYQKLKEQTLRSTLSRLKKRGLIENKTGVWNITDNGRKFLKNKLISKIPHFEHLKTKNKKKEMVIVFDIPEIRRRQRNWLRMELVALGFILLQKSVWIGPAPLPKEFIEYLNETNLLQYLKFFKAVQEDIVG</sequence>
<dbReference type="InterPro" id="IPR036390">
    <property type="entry name" value="WH_DNA-bd_sf"/>
</dbReference>
<dbReference type="AlphaFoldDB" id="A0A2M7EB23"/>
<comment type="caution">
    <text evidence="2">The sequence shown here is derived from an EMBL/GenBank/DDBJ whole genome shotgun (WGS) entry which is preliminary data.</text>
</comment>
<accession>A0A2M7EB23</accession>
<name>A0A2M7EB23_9BACT</name>
<dbReference type="Gene3D" id="1.10.10.10">
    <property type="entry name" value="Winged helix-like DNA-binding domain superfamily/Winged helix DNA-binding domain"/>
    <property type="match status" value="1"/>
</dbReference>
<evidence type="ECO:0000259" key="1">
    <source>
        <dbReference type="Pfam" id="PF20803"/>
    </source>
</evidence>
<protein>
    <recommendedName>
        <fullName evidence="1">Transcriptional repressor PaaX-like central Cas2-like domain-containing protein</fullName>
    </recommendedName>
</protein>
<dbReference type="InterPro" id="IPR036388">
    <property type="entry name" value="WH-like_DNA-bd_sf"/>
</dbReference>
<evidence type="ECO:0000313" key="2">
    <source>
        <dbReference type="EMBL" id="PIV64901.1"/>
    </source>
</evidence>
<reference evidence="3" key="1">
    <citation type="submission" date="2017-09" db="EMBL/GenBank/DDBJ databases">
        <title>Depth-based differentiation of microbial function through sediment-hosted aquifers and enrichment of novel symbionts in the deep terrestrial subsurface.</title>
        <authorList>
            <person name="Probst A.J."/>
            <person name="Ladd B."/>
            <person name="Jarett J.K."/>
            <person name="Geller-Mcgrath D.E."/>
            <person name="Sieber C.M.K."/>
            <person name="Emerson J.B."/>
            <person name="Anantharaman K."/>
            <person name="Thomas B.C."/>
            <person name="Malmstrom R."/>
            <person name="Stieglmeier M."/>
            <person name="Klingl A."/>
            <person name="Woyke T."/>
            <person name="Ryan C.M."/>
            <person name="Banfield J.F."/>
        </authorList>
    </citation>
    <scope>NUCLEOTIDE SEQUENCE [LARGE SCALE GENOMIC DNA]</scope>
</reference>
<gene>
    <name evidence="2" type="ORF">COS09_02420</name>
</gene>
<dbReference type="InterPro" id="IPR048846">
    <property type="entry name" value="PaaX-like_central"/>
</dbReference>
<feature type="domain" description="Transcriptional repressor PaaX-like central Cas2-like" evidence="1">
    <location>
        <begin position="100"/>
        <end position="163"/>
    </location>
</feature>
<dbReference type="Proteomes" id="UP000230766">
    <property type="component" value="Unassembled WGS sequence"/>
</dbReference>
<dbReference type="Gene3D" id="3.30.70.2650">
    <property type="match status" value="1"/>
</dbReference>
<organism evidence="2 3">
    <name type="scientific">Candidatus Nealsonbacteria bacterium CG01_land_8_20_14_3_00_12</name>
    <dbReference type="NCBI Taxonomy" id="1974697"/>
    <lineage>
        <taxon>Bacteria</taxon>
        <taxon>Candidatus Nealsoniibacteriota</taxon>
    </lineage>
</organism>